<dbReference type="GeneID" id="104783842"/>
<protein>
    <submittedName>
        <fullName evidence="5">UDP-glycosyltransferase 76E11-like</fullName>
    </submittedName>
</protein>
<dbReference type="SUPFAM" id="SSF53756">
    <property type="entry name" value="UDP-Glycosyltransferase/glycogen phosphorylase"/>
    <property type="match status" value="1"/>
</dbReference>
<evidence type="ECO:0000256" key="2">
    <source>
        <dbReference type="ARBA" id="ARBA00022676"/>
    </source>
</evidence>
<gene>
    <name evidence="5" type="primary">LOC104783842</name>
</gene>
<dbReference type="PANTHER" id="PTHR11926">
    <property type="entry name" value="GLUCOSYL/GLUCURONOSYL TRANSFERASES"/>
    <property type="match status" value="1"/>
</dbReference>
<name>A0ABM1RKX9_CAMSA</name>
<reference evidence="5" key="2">
    <citation type="submission" date="2025-08" db="UniProtKB">
        <authorList>
            <consortium name="RefSeq"/>
        </authorList>
    </citation>
    <scope>IDENTIFICATION</scope>
    <source>
        <tissue evidence="5">Leaf</tissue>
    </source>
</reference>
<reference evidence="4" key="1">
    <citation type="journal article" date="2014" name="Nat. Commun.">
        <title>The emerging biofuel crop Camelina sativa retains a highly undifferentiated hexaploid genome structure.</title>
        <authorList>
            <person name="Kagale S."/>
            <person name="Koh C."/>
            <person name="Nixon J."/>
            <person name="Bollina V."/>
            <person name="Clarke W.E."/>
            <person name="Tuteja R."/>
            <person name="Spillane C."/>
            <person name="Robinson S.J."/>
            <person name="Links M.G."/>
            <person name="Clarke C."/>
            <person name="Higgins E.E."/>
            <person name="Huebert T."/>
            <person name="Sharpe A.G."/>
            <person name="Parkin I.A."/>
        </authorList>
    </citation>
    <scope>NUCLEOTIDE SEQUENCE [LARGE SCALE GENOMIC DNA]</scope>
    <source>
        <strain evidence="4">cv. DH55</strain>
    </source>
</reference>
<dbReference type="Pfam" id="PF14223">
    <property type="entry name" value="Retrotran_gag_2"/>
    <property type="match status" value="1"/>
</dbReference>
<dbReference type="PANTHER" id="PTHR11926:SF1494">
    <property type="entry name" value="FLAVONOL 3-O-GLUCOSYLTRANSFERASE UGT76E12-RELATED"/>
    <property type="match status" value="1"/>
</dbReference>
<organism evidence="4 5">
    <name type="scientific">Camelina sativa</name>
    <name type="common">False flax</name>
    <name type="synonym">Myagrum sativum</name>
    <dbReference type="NCBI Taxonomy" id="90675"/>
    <lineage>
        <taxon>Eukaryota</taxon>
        <taxon>Viridiplantae</taxon>
        <taxon>Streptophyta</taxon>
        <taxon>Embryophyta</taxon>
        <taxon>Tracheophyta</taxon>
        <taxon>Spermatophyta</taxon>
        <taxon>Magnoliopsida</taxon>
        <taxon>eudicotyledons</taxon>
        <taxon>Gunneridae</taxon>
        <taxon>Pentapetalae</taxon>
        <taxon>rosids</taxon>
        <taxon>malvids</taxon>
        <taxon>Brassicales</taxon>
        <taxon>Brassicaceae</taxon>
        <taxon>Camelineae</taxon>
        <taxon>Camelina</taxon>
    </lineage>
</organism>
<keyword evidence="4" id="KW-1185">Reference proteome</keyword>
<evidence type="ECO:0000256" key="1">
    <source>
        <dbReference type="ARBA" id="ARBA00009995"/>
    </source>
</evidence>
<keyword evidence="2" id="KW-0808">Transferase</keyword>
<feature type="domain" description="Retrotransposon Copia-like N-terminal" evidence="3">
    <location>
        <begin position="194"/>
        <end position="232"/>
    </location>
</feature>
<evidence type="ECO:0000313" key="5">
    <source>
        <dbReference type="RefSeq" id="XP_019099667.1"/>
    </source>
</evidence>
<accession>A0ABM1RKX9</accession>
<dbReference type="RefSeq" id="XP_019099667.1">
    <property type="nucleotide sequence ID" value="XM_019244122.1"/>
</dbReference>
<evidence type="ECO:0000259" key="3">
    <source>
        <dbReference type="Pfam" id="PF14244"/>
    </source>
</evidence>
<dbReference type="Gene3D" id="3.40.50.2000">
    <property type="entry name" value="Glycogen Phosphorylase B"/>
    <property type="match status" value="2"/>
</dbReference>
<dbReference type="Proteomes" id="UP000694864">
    <property type="component" value="Chromosome 4"/>
</dbReference>
<evidence type="ECO:0000313" key="4">
    <source>
        <dbReference type="Proteomes" id="UP000694864"/>
    </source>
</evidence>
<dbReference type="InterPro" id="IPR029472">
    <property type="entry name" value="Copia-like_N"/>
</dbReference>
<keyword evidence="2" id="KW-0328">Glycosyltransferase</keyword>
<comment type="similarity">
    <text evidence="1">Belongs to the UDP-glycosyltransferase family.</text>
</comment>
<proteinExistence type="inferred from homology"/>
<sequence length="305" mass="34314">MEENQGRRRLVLVPVPAQGHISPMTQLAKSLHSKGFTITVIQTKFNHFIPSDDFTDFQFFTIPESLLESALKDHGALRCAKEFKLPTVIFSTTCATAFASRSVFDKLYANNDLADLKQPKGQQDELVPEFHPLRYKDFPVSRFASLESTMELYTNSVDKRTASTVIINTASCLESSSLSFLQKQLEIPVYPIGFVTVKLNESNYLLWKTQFESFLLPQMLLGYIDGSISRPDATRSVTGPAGVTIESNPELAKWVRNDQLVMAWIFGSLSEPALRAVYGMHSAQEVWSALAKKFNRVSTTRKFKL</sequence>
<dbReference type="Pfam" id="PF14244">
    <property type="entry name" value="Retrotran_gag_3"/>
    <property type="match status" value="1"/>
</dbReference>